<feature type="active site" evidence="7">
    <location>
        <position position="195"/>
    </location>
</feature>
<dbReference type="PANTHER" id="PTHR42681">
    <property type="entry name" value="MALONYL-COA-ACYL CARRIER PROTEIN TRANSACYLASE, MITOCHONDRIAL"/>
    <property type="match status" value="1"/>
</dbReference>
<feature type="domain" description="Malonyl-CoA:ACP transacylase (MAT)" evidence="8">
    <location>
        <begin position="6"/>
        <end position="306"/>
    </location>
</feature>
<accession>A0A2N3PZ96</accession>
<sequence>MSIAFLFPGQGAQTPGFLHRLPDHPVVAATLAEAGEILGQDVLALDDAGALASTVAVQIATVTAGVALARLAGASGVRPDGVAGLSVGAFSAAIAGGSLTFADGLPLVRLRAQLMEQAYPTGYGLAAVVGLDERRLAGLIEENFDQAAPVYLANLNAPTQFVIAGAEDGLEAILGLARAAGARKAERMAVGVPSHCPLLEKVARVLAKAIAEIPMAIPECVYVDNRRARATRDPELIRADLAGNVMYPVRWHDGSVLLYELGARLFIEMPPGHVLTNLAAAVFDDARAIAAEETPLETITILADRERRLDEER</sequence>
<dbReference type="InterPro" id="IPR016035">
    <property type="entry name" value="Acyl_Trfase/lysoPLipase"/>
</dbReference>
<protein>
    <recommendedName>
        <fullName evidence="2 6">Malonyl CoA-acyl carrier protein transacylase</fullName>
        <ecNumber evidence="1 6">2.3.1.39</ecNumber>
    </recommendedName>
</protein>
<dbReference type="Gene3D" id="3.30.70.250">
    <property type="entry name" value="Malonyl-CoA ACP transacylase, ACP-binding"/>
    <property type="match status" value="1"/>
</dbReference>
<dbReference type="InterPro" id="IPR016036">
    <property type="entry name" value="Malonyl_transacylase_ACP-bd"/>
</dbReference>
<dbReference type="GO" id="GO:0005829">
    <property type="term" value="C:cytosol"/>
    <property type="evidence" value="ECO:0007669"/>
    <property type="project" value="TreeGrafter"/>
</dbReference>
<evidence type="ECO:0000256" key="1">
    <source>
        <dbReference type="ARBA" id="ARBA00013258"/>
    </source>
</evidence>
<dbReference type="InterPro" id="IPR024925">
    <property type="entry name" value="Malonyl_CoA-ACP_transAc"/>
</dbReference>
<dbReference type="InterPro" id="IPR014043">
    <property type="entry name" value="Acyl_transferase_dom"/>
</dbReference>
<dbReference type="InterPro" id="IPR001227">
    <property type="entry name" value="Ac_transferase_dom_sf"/>
</dbReference>
<dbReference type="OrthoDB" id="9808564at2"/>
<feature type="active site" evidence="7">
    <location>
        <position position="86"/>
    </location>
</feature>
<dbReference type="SUPFAM" id="SSF52151">
    <property type="entry name" value="FabD/lysophospholipase-like"/>
    <property type="match status" value="1"/>
</dbReference>
<dbReference type="PIRSF" id="PIRSF000446">
    <property type="entry name" value="Mct"/>
    <property type="match status" value="1"/>
</dbReference>
<comment type="caution">
    <text evidence="9">The sequence shown here is derived from an EMBL/GenBank/DDBJ whole genome shotgun (WGS) entry which is preliminary data.</text>
</comment>
<dbReference type="EC" id="2.3.1.39" evidence="1 6"/>
<dbReference type="Pfam" id="PF00698">
    <property type="entry name" value="Acyl_transf_1"/>
    <property type="match status" value="1"/>
</dbReference>
<evidence type="ECO:0000256" key="3">
    <source>
        <dbReference type="ARBA" id="ARBA00022679"/>
    </source>
</evidence>
<dbReference type="GO" id="GO:0006633">
    <property type="term" value="P:fatty acid biosynthetic process"/>
    <property type="evidence" value="ECO:0007669"/>
    <property type="project" value="TreeGrafter"/>
</dbReference>
<evidence type="ECO:0000256" key="4">
    <source>
        <dbReference type="ARBA" id="ARBA00023315"/>
    </source>
</evidence>
<dbReference type="SUPFAM" id="SSF55048">
    <property type="entry name" value="Probable ACP-binding domain of malonyl-CoA ACP transacylase"/>
    <property type="match status" value="1"/>
</dbReference>
<gene>
    <name evidence="9" type="primary">mdcH</name>
    <name evidence="9" type="ORF">CWS72_03960</name>
</gene>
<evidence type="ECO:0000313" key="10">
    <source>
        <dbReference type="Proteomes" id="UP000233293"/>
    </source>
</evidence>
<dbReference type="AlphaFoldDB" id="A0A2N3PZ96"/>
<proteinExistence type="inferred from homology"/>
<evidence type="ECO:0000259" key="8">
    <source>
        <dbReference type="SMART" id="SM00827"/>
    </source>
</evidence>
<dbReference type="RefSeq" id="WP_101249274.1">
    <property type="nucleotide sequence ID" value="NZ_PIUM01000003.1"/>
</dbReference>
<evidence type="ECO:0000256" key="5">
    <source>
        <dbReference type="ARBA" id="ARBA00048462"/>
    </source>
</evidence>
<evidence type="ECO:0000256" key="6">
    <source>
        <dbReference type="PIRNR" id="PIRNR000446"/>
    </source>
</evidence>
<dbReference type="Proteomes" id="UP000233293">
    <property type="component" value="Unassembled WGS sequence"/>
</dbReference>
<reference evidence="10" key="1">
    <citation type="submission" date="2017-12" db="EMBL/GenBank/DDBJ databases">
        <title>Draft genome sequence of Telmatospirillum siberiense 26-4b1T, an acidotolerant peatland alphaproteobacterium potentially involved in sulfur cycling.</title>
        <authorList>
            <person name="Hausmann B."/>
            <person name="Pjevac P."/>
            <person name="Schreck K."/>
            <person name="Herbold C.W."/>
            <person name="Daims H."/>
            <person name="Wagner M."/>
            <person name="Pester M."/>
            <person name="Loy A."/>
        </authorList>
    </citation>
    <scope>NUCLEOTIDE SEQUENCE [LARGE SCALE GENOMIC DNA]</scope>
    <source>
        <strain evidence="10">26-4b1</strain>
    </source>
</reference>
<keyword evidence="3 6" id="KW-0808">Transferase</keyword>
<keyword evidence="10" id="KW-1185">Reference proteome</keyword>
<evidence type="ECO:0000256" key="2">
    <source>
        <dbReference type="ARBA" id="ARBA00018953"/>
    </source>
</evidence>
<comment type="catalytic activity">
    <reaction evidence="5 6">
        <text>holo-[ACP] + malonyl-CoA = malonyl-[ACP] + CoA</text>
        <dbReference type="Rhea" id="RHEA:41792"/>
        <dbReference type="Rhea" id="RHEA-COMP:9623"/>
        <dbReference type="Rhea" id="RHEA-COMP:9685"/>
        <dbReference type="ChEBI" id="CHEBI:57287"/>
        <dbReference type="ChEBI" id="CHEBI:57384"/>
        <dbReference type="ChEBI" id="CHEBI:64479"/>
        <dbReference type="ChEBI" id="CHEBI:78449"/>
        <dbReference type="EC" id="2.3.1.39"/>
    </reaction>
</comment>
<dbReference type="SMART" id="SM00827">
    <property type="entry name" value="PKS_AT"/>
    <property type="match status" value="1"/>
</dbReference>
<dbReference type="GO" id="GO:0004314">
    <property type="term" value="F:[acyl-carrier-protein] S-malonyltransferase activity"/>
    <property type="evidence" value="ECO:0007669"/>
    <property type="project" value="UniProtKB-EC"/>
</dbReference>
<name>A0A2N3PZ96_9PROT</name>
<dbReference type="EMBL" id="PIUM01000003">
    <property type="protein sequence ID" value="PKU25730.1"/>
    <property type="molecule type" value="Genomic_DNA"/>
</dbReference>
<dbReference type="InterPro" id="IPR050858">
    <property type="entry name" value="Mal-CoA-ACP_Trans/PKS_FabD"/>
</dbReference>
<keyword evidence="4 6" id="KW-0012">Acyltransferase</keyword>
<evidence type="ECO:0000256" key="7">
    <source>
        <dbReference type="PIRSR" id="PIRSR000446-1"/>
    </source>
</evidence>
<dbReference type="NCBIfam" id="TIGR03131">
    <property type="entry name" value="malonate_mdcH"/>
    <property type="match status" value="1"/>
</dbReference>
<comment type="similarity">
    <text evidence="6">Belongs to the fabD family.</text>
</comment>
<dbReference type="Gene3D" id="3.40.366.10">
    <property type="entry name" value="Malonyl-Coenzyme A Acyl Carrier Protein, domain 2"/>
    <property type="match status" value="1"/>
</dbReference>
<organism evidence="9 10">
    <name type="scientific">Telmatospirillum siberiense</name>
    <dbReference type="NCBI Taxonomy" id="382514"/>
    <lineage>
        <taxon>Bacteria</taxon>
        <taxon>Pseudomonadati</taxon>
        <taxon>Pseudomonadota</taxon>
        <taxon>Alphaproteobacteria</taxon>
        <taxon>Rhodospirillales</taxon>
        <taxon>Rhodospirillaceae</taxon>
        <taxon>Telmatospirillum</taxon>
    </lineage>
</organism>
<evidence type="ECO:0000313" key="9">
    <source>
        <dbReference type="EMBL" id="PKU25730.1"/>
    </source>
</evidence>
<dbReference type="PANTHER" id="PTHR42681:SF1">
    <property type="entry name" value="MALONYL-COA-ACYL CARRIER PROTEIN TRANSACYLASE, MITOCHONDRIAL"/>
    <property type="match status" value="1"/>
</dbReference>
<dbReference type="InterPro" id="IPR017554">
    <property type="entry name" value="Malonate_deCOase_MdcHsu"/>
</dbReference>